<name>A0A8R7R1G9_TRIUA</name>
<keyword evidence="3" id="KW-1185">Reference proteome</keyword>
<evidence type="ECO:0000313" key="3">
    <source>
        <dbReference type="Proteomes" id="UP000015106"/>
    </source>
</evidence>
<reference evidence="2" key="3">
    <citation type="submission" date="2022-06" db="UniProtKB">
        <authorList>
            <consortium name="EnsemblPlants"/>
        </authorList>
    </citation>
    <scope>IDENTIFICATION</scope>
</reference>
<organism evidence="2 3">
    <name type="scientific">Triticum urartu</name>
    <name type="common">Red wild einkorn</name>
    <name type="synonym">Crithodium urartu</name>
    <dbReference type="NCBI Taxonomy" id="4572"/>
    <lineage>
        <taxon>Eukaryota</taxon>
        <taxon>Viridiplantae</taxon>
        <taxon>Streptophyta</taxon>
        <taxon>Embryophyta</taxon>
        <taxon>Tracheophyta</taxon>
        <taxon>Spermatophyta</taxon>
        <taxon>Magnoliopsida</taxon>
        <taxon>Liliopsida</taxon>
        <taxon>Poales</taxon>
        <taxon>Poaceae</taxon>
        <taxon>BOP clade</taxon>
        <taxon>Pooideae</taxon>
        <taxon>Triticodae</taxon>
        <taxon>Triticeae</taxon>
        <taxon>Triticinae</taxon>
        <taxon>Triticum</taxon>
    </lineage>
</organism>
<feature type="compositionally biased region" description="Basic residues" evidence="1">
    <location>
        <begin position="70"/>
        <end position="89"/>
    </location>
</feature>
<protein>
    <submittedName>
        <fullName evidence="2">Uncharacterized protein</fullName>
    </submittedName>
</protein>
<evidence type="ECO:0000313" key="2">
    <source>
        <dbReference type="EnsemblPlants" id="TuG1812G0700004070.01.T01"/>
    </source>
</evidence>
<dbReference type="Proteomes" id="UP000015106">
    <property type="component" value="Chromosome 7"/>
</dbReference>
<dbReference type="Gramene" id="TuG1812G0700004070.01.T01">
    <property type="protein sequence ID" value="TuG1812G0700004070.01.T01"/>
    <property type="gene ID" value="TuG1812G0700004070.01"/>
</dbReference>
<reference evidence="3" key="1">
    <citation type="journal article" date="2013" name="Nature">
        <title>Draft genome of the wheat A-genome progenitor Triticum urartu.</title>
        <authorList>
            <person name="Ling H.Q."/>
            <person name="Zhao S."/>
            <person name="Liu D."/>
            <person name="Wang J."/>
            <person name="Sun H."/>
            <person name="Zhang C."/>
            <person name="Fan H."/>
            <person name="Li D."/>
            <person name="Dong L."/>
            <person name="Tao Y."/>
            <person name="Gao C."/>
            <person name="Wu H."/>
            <person name="Li Y."/>
            <person name="Cui Y."/>
            <person name="Guo X."/>
            <person name="Zheng S."/>
            <person name="Wang B."/>
            <person name="Yu K."/>
            <person name="Liang Q."/>
            <person name="Yang W."/>
            <person name="Lou X."/>
            <person name="Chen J."/>
            <person name="Feng M."/>
            <person name="Jian J."/>
            <person name="Zhang X."/>
            <person name="Luo G."/>
            <person name="Jiang Y."/>
            <person name="Liu J."/>
            <person name="Wang Z."/>
            <person name="Sha Y."/>
            <person name="Zhang B."/>
            <person name="Wu H."/>
            <person name="Tang D."/>
            <person name="Shen Q."/>
            <person name="Xue P."/>
            <person name="Zou S."/>
            <person name="Wang X."/>
            <person name="Liu X."/>
            <person name="Wang F."/>
            <person name="Yang Y."/>
            <person name="An X."/>
            <person name="Dong Z."/>
            <person name="Zhang K."/>
            <person name="Zhang X."/>
            <person name="Luo M.C."/>
            <person name="Dvorak J."/>
            <person name="Tong Y."/>
            <person name="Wang J."/>
            <person name="Yang H."/>
            <person name="Li Z."/>
            <person name="Wang D."/>
            <person name="Zhang A."/>
            <person name="Wang J."/>
        </authorList>
    </citation>
    <scope>NUCLEOTIDE SEQUENCE</scope>
    <source>
        <strain evidence="3">cv. G1812</strain>
    </source>
</reference>
<sequence length="150" mass="16324">RPPNADTAPQHPVTAARLRLRATPRAAATRSHPVLILVARPRERCGGRRAGRACRRAATRPRRATAATARRSRRSTRSRRRAGGRRRGPGRWGAPCTASRCCCCSAPSCSGSPPPPPPRLTSTDNTRVWQKDIKSGFHRVPPNGQKGTVK</sequence>
<proteinExistence type="predicted"/>
<evidence type="ECO:0000256" key="1">
    <source>
        <dbReference type="SAM" id="MobiDB-lite"/>
    </source>
</evidence>
<feature type="region of interest" description="Disordered" evidence="1">
    <location>
        <begin position="46"/>
        <end position="150"/>
    </location>
</feature>
<dbReference type="EnsemblPlants" id="TuG1812G0700004070.01.T01">
    <property type="protein sequence ID" value="TuG1812G0700004070.01.T01"/>
    <property type="gene ID" value="TuG1812G0700004070.01"/>
</dbReference>
<feature type="compositionally biased region" description="Basic residues" evidence="1">
    <location>
        <begin position="47"/>
        <end position="63"/>
    </location>
</feature>
<accession>A0A8R7R1G9</accession>
<dbReference type="AlphaFoldDB" id="A0A8R7R1G9"/>
<reference evidence="2" key="2">
    <citation type="submission" date="2018-03" db="EMBL/GenBank/DDBJ databases">
        <title>The Triticum urartu genome reveals the dynamic nature of wheat genome evolution.</title>
        <authorList>
            <person name="Ling H."/>
            <person name="Ma B."/>
            <person name="Shi X."/>
            <person name="Liu H."/>
            <person name="Dong L."/>
            <person name="Sun H."/>
            <person name="Cao Y."/>
            <person name="Gao Q."/>
            <person name="Zheng S."/>
            <person name="Li Y."/>
            <person name="Yu Y."/>
            <person name="Du H."/>
            <person name="Qi M."/>
            <person name="Li Y."/>
            <person name="Yu H."/>
            <person name="Cui Y."/>
            <person name="Wang N."/>
            <person name="Chen C."/>
            <person name="Wu H."/>
            <person name="Zhao Y."/>
            <person name="Zhang J."/>
            <person name="Li Y."/>
            <person name="Zhou W."/>
            <person name="Zhang B."/>
            <person name="Hu W."/>
            <person name="Eijk M."/>
            <person name="Tang J."/>
            <person name="Witsenboer H."/>
            <person name="Zhao S."/>
            <person name="Li Z."/>
            <person name="Zhang A."/>
            <person name="Wang D."/>
            <person name="Liang C."/>
        </authorList>
    </citation>
    <scope>NUCLEOTIDE SEQUENCE [LARGE SCALE GENOMIC DNA]</scope>
    <source>
        <strain evidence="2">cv. G1812</strain>
    </source>
</reference>